<dbReference type="InterPro" id="IPR008906">
    <property type="entry name" value="HATC_C_dom"/>
</dbReference>
<dbReference type="InterPro" id="IPR012337">
    <property type="entry name" value="RNaseH-like_sf"/>
</dbReference>
<dbReference type="InParanoid" id="A0A1X7U3X0"/>
<feature type="domain" description="HAT C-terminal dimerisation" evidence="2">
    <location>
        <begin position="357"/>
        <end position="435"/>
    </location>
</feature>
<evidence type="ECO:0000313" key="3">
    <source>
        <dbReference type="EnsemblMetazoa" id="Aqu2.1.22460_001"/>
    </source>
</evidence>
<dbReference type="eggNOG" id="KOG1121">
    <property type="taxonomic scope" value="Eukaryota"/>
</dbReference>
<feature type="compositionally biased region" description="Basic and acidic residues" evidence="1">
    <location>
        <begin position="1"/>
        <end position="15"/>
    </location>
</feature>
<dbReference type="Pfam" id="PF05699">
    <property type="entry name" value="Dimer_Tnp_hAT"/>
    <property type="match status" value="1"/>
</dbReference>
<name>A0A1X7U3X0_AMPQE</name>
<dbReference type="EnsemblMetazoa" id="Aqu2.1.22460_001">
    <property type="protein sequence ID" value="Aqu2.1.22460_001"/>
    <property type="gene ID" value="Aqu2.1.22460"/>
</dbReference>
<protein>
    <recommendedName>
        <fullName evidence="2">HAT C-terminal dimerisation domain-containing protein</fullName>
    </recommendedName>
</protein>
<dbReference type="OrthoDB" id="10057873at2759"/>
<dbReference type="PANTHER" id="PTHR46481:SF4">
    <property type="entry name" value="ZINC FINGER BED DOMAIN-CONTAINING PROTEIN 4"/>
    <property type="match status" value="1"/>
</dbReference>
<accession>A0A1X7U3X0</accession>
<feature type="region of interest" description="Disordered" evidence="1">
    <location>
        <begin position="1"/>
        <end position="24"/>
    </location>
</feature>
<dbReference type="PANTHER" id="PTHR46481">
    <property type="entry name" value="ZINC FINGER BED DOMAIN-CONTAINING PROTEIN 4"/>
    <property type="match status" value="1"/>
</dbReference>
<dbReference type="GO" id="GO:0046983">
    <property type="term" value="F:protein dimerization activity"/>
    <property type="evidence" value="ECO:0007669"/>
    <property type="project" value="InterPro"/>
</dbReference>
<evidence type="ECO:0000259" key="2">
    <source>
        <dbReference type="Pfam" id="PF05699"/>
    </source>
</evidence>
<proteinExistence type="predicted"/>
<dbReference type="InterPro" id="IPR052035">
    <property type="entry name" value="ZnF_BED_domain_contain"/>
</dbReference>
<evidence type="ECO:0000256" key="1">
    <source>
        <dbReference type="SAM" id="MobiDB-lite"/>
    </source>
</evidence>
<dbReference type="AlphaFoldDB" id="A0A1X7U3X0"/>
<organism evidence="3">
    <name type="scientific">Amphimedon queenslandica</name>
    <name type="common">Sponge</name>
    <dbReference type="NCBI Taxonomy" id="400682"/>
    <lineage>
        <taxon>Eukaryota</taxon>
        <taxon>Metazoa</taxon>
        <taxon>Porifera</taxon>
        <taxon>Demospongiae</taxon>
        <taxon>Heteroscleromorpha</taxon>
        <taxon>Haplosclerida</taxon>
        <taxon>Niphatidae</taxon>
        <taxon>Amphimedon</taxon>
    </lineage>
</organism>
<reference evidence="3" key="1">
    <citation type="submission" date="2017-05" db="UniProtKB">
        <authorList>
            <consortium name="EnsemblMetazoa"/>
        </authorList>
    </citation>
    <scope>IDENTIFICATION</scope>
</reference>
<dbReference type="SUPFAM" id="SSF53098">
    <property type="entry name" value="Ribonuclease H-like"/>
    <property type="match status" value="1"/>
</dbReference>
<sequence>MDDGEEHDHLEKDSNTLEDDDSEELITGIEEDSQILIERDTGDIEDLDQFRRESQAANEEIEAYDQCEHDVSIAFTGWKRLPCFVHTLQLVVKIFETSPCFRPTLQKVKLIVKKVIKSCKATERLINLAGKKLTKNCVTRWDSTFYMLSRFLEVKDHLIVVLNELEWDTLTQMQWKQVSLTVSLLQPFAHHTNITSAENSTTIAMVIPVLKELTLHLTKFQKEHASIGGITAITRAILESLRRRFSFIFDSEKINFNGIYLAATLLNPSYRKLLDESEVTVAKKFLLEMMLGGTNTDSETMALTCTSSSQSQYIADNAEIVQPAKRFKHLELVSELLDNQEKESDKPVSQSKEEMDIERYLQSIPSKADLRLDPIEYWMSIQHCYPFLFPVACDVLSTPASSASVERVFSASGEVTRGKRNRLTDRMLERETMLRKNKVYI</sequence>